<accession>A0A4P9ZHJ8</accession>
<evidence type="ECO:0000256" key="2">
    <source>
        <dbReference type="ARBA" id="ARBA00012400"/>
    </source>
</evidence>
<name>A0A4P9ZHJ8_9ASCO</name>
<dbReference type="EMBL" id="ML004431">
    <property type="protein sequence ID" value="RKP32443.1"/>
    <property type="molecule type" value="Genomic_DNA"/>
</dbReference>
<dbReference type="InterPro" id="IPR036291">
    <property type="entry name" value="NAD(P)-bd_dom_sf"/>
</dbReference>
<evidence type="ECO:0000313" key="7">
    <source>
        <dbReference type="Proteomes" id="UP000268321"/>
    </source>
</evidence>
<keyword evidence="5" id="KW-0627">Porphyrin biosynthesis</keyword>
<dbReference type="EC" id="1.3.1.76" evidence="2"/>
<dbReference type="SUPFAM" id="SSF51735">
    <property type="entry name" value="NAD(P)-binding Rossmann-fold domains"/>
    <property type="match status" value="1"/>
</dbReference>
<reference evidence="7" key="1">
    <citation type="journal article" date="2018" name="Nat. Microbiol.">
        <title>Leveraging single-cell genomics to expand the fungal tree of life.</title>
        <authorList>
            <person name="Ahrendt S.R."/>
            <person name="Quandt C.A."/>
            <person name="Ciobanu D."/>
            <person name="Clum A."/>
            <person name="Salamov A."/>
            <person name="Andreopoulos B."/>
            <person name="Cheng J.F."/>
            <person name="Woyke T."/>
            <person name="Pelin A."/>
            <person name="Henrissat B."/>
            <person name="Reynolds N.K."/>
            <person name="Benny G.L."/>
            <person name="Smith M.E."/>
            <person name="James T.Y."/>
            <person name="Grigoriev I.V."/>
        </authorList>
    </citation>
    <scope>NUCLEOTIDE SEQUENCE [LARGE SCALE GENOMIC DNA]</scope>
    <source>
        <strain evidence="7">Baker2002</strain>
    </source>
</reference>
<dbReference type="Proteomes" id="UP000268321">
    <property type="component" value="Unassembled WGS sequence"/>
</dbReference>
<dbReference type="GO" id="GO:0043115">
    <property type="term" value="F:precorrin-2 dehydrogenase activity"/>
    <property type="evidence" value="ECO:0007669"/>
    <property type="project" value="UniProtKB-EC"/>
</dbReference>
<dbReference type="PANTHER" id="PTHR35330:SF1">
    <property type="entry name" value="SIROHEME BIOSYNTHESIS PROTEIN MET8"/>
    <property type="match status" value="1"/>
</dbReference>
<evidence type="ECO:0000256" key="1">
    <source>
        <dbReference type="ARBA" id="ARBA00005010"/>
    </source>
</evidence>
<dbReference type="Gene3D" id="3.40.50.720">
    <property type="entry name" value="NAD(P)-binding Rossmann-like Domain"/>
    <property type="match status" value="1"/>
</dbReference>
<dbReference type="AlphaFoldDB" id="A0A4P9ZHJ8"/>
<evidence type="ECO:0000256" key="5">
    <source>
        <dbReference type="ARBA" id="ARBA00023244"/>
    </source>
</evidence>
<dbReference type="PANTHER" id="PTHR35330">
    <property type="entry name" value="SIROHEME BIOSYNTHESIS PROTEIN MET8"/>
    <property type="match status" value="1"/>
</dbReference>
<keyword evidence="4" id="KW-0520">NAD</keyword>
<dbReference type="GO" id="GO:0019354">
    <property type="term" value="P:siroheme biosynthetic process"/>
    <property type="evidence" value="ECO:0007669"/>
    <property type="project" value="UniProtKB-UniPathway"/>
</dbReference>
<evidence type="ECO:0000256" key="3">
    <source>
        <dbReference type="ARBA" id="ARBA00023002"/>
    </source>
</evidence>
<organism evidence="6 7">
    <name type="scientific">Metschnikowia bicuspidata</name>
    <dbReference type="NCBI Taxonomy" id="27322"/>
    <lineage>
        <taxon>Eukaryota</taxon>
        <taxon>Fungi</taxon>
        <taxon>Dikarya</taxon>
        <taxon>Ascomycota</taxon>
        <taxon>Saccharomycotina</taxon>
        <taxon>Pichiomycetes</taxon>
        <taxon>Metschnikowiaceae</taxon>
        <taxon>Metschnikowia</taxon>
    </lineage>
</organism>
<dbReference type="Pfam" id="PF13241">
    <property type="entry name" value="NAD_binding_7"/>
    <property type="match status" value="1"/>
</dbReference>
<sequence length="193" mass="22158">MTIASLLLAWQIKDKPCLVIGAVKSYVPEDLNMYENASDLGISYKDITEEHFQRITKAVFEEHFACVCCCIDDPELSARIYHQCKYLRISVNITDMPPMCDFYFGSMYTDDAVQIMISTNGKQFVGLNLSAAVDNLGETLTDFFSLRQWSALELLSAAVDWIIDAYPDYPPRDYEEFKIYIAEKPADREERKE</sequence>
<keyword evidence="3" id="KW-0560">Oxidoreductase</keyword>
<dbReference type="OrthoDB" id="1721126at2759"/>
<comment type="pathway">
    <text evidence="1">Porphyrin-containing compound metabolism; siroheme biosynthesis; sirohydrochlorin from precorrin-2: step 1/1.</text>
</comment>
<gene>
    <name evidence="6" type="ORF">METBISCDRAFT_25677</name>
</gene>
<dbReference type="UniPathway" id="UPA00262">
    <property type="reaction ID" value="UER00222"/>
</dbReference>
<dbReference type="InterPro" id="IPR028161">
    <property type="entry name" value="Met8-like"/>
</dbReference>
<evidence type="ECO:0000313" key="6">
    <source>
        <dbReference type="EMBL" id="RKP32443.1"/>
    </source>
</evidence>
<keyword evidence="7" id="KW-1185">Reference proteome</keyword>
<evidence type="ECO:0000256" key="4">
    <source>
        <dbReference type="ARBA" id="ARBA00023027"/>
    </source>
</evidence>
<proteinExistence type="predicted"/>
<protein>
    <recommendedName>
        <fullName evidence="2">precorrin-2 dehydrogenase</fullName>
        <ecNumber evidence="2">1.3.1.76</ecNumber>
    </recommendedName>
</protein>
<dbReference type="GO" id="GO:0004325">
    <property type="term" value="F:ferrochelatase activity"/>
    <property type="evidence" value="ECO:0007669"/>
    <property type="project" value="InterPro"/>
</dbReference>